<feature type="region of interest" description="Disordered" evidence="2">
    <location>
        <begin position="501"/>
        <end position="528"/>
    </location>
</feature>
<dbReference type="PANTHER" id="PTHR11319">
    <property type="entry name" value="G PROTEIN-COUPLED RECEPTOR-RELATED"/>
    <property type="match status" value="1"/>
</dbReference>
<gene>
    <name evidence="4" type="ORF">AM588_10007071</name>
</gene>
<evidence type="ECO:0000256" key="1">
    <source>
        <dbReference type="SAM" id="Coils"/>
    </source>
</evidence>
<evidence type="ECO:0000256" key="2">
    <source>
        <dbReference type="SAM" id="MobiDB-lite"/>
    </source>
</evidence>
<keyword evidence="3" id="KW-0472">Membrane</keyword>
<proteinExistence type="predicted"/>
<feature type="transmembrane region" description="Helical" evidence="3">
    <location>
        <begin position="352"/>
        <end position="372"/>
    </location>
</feature>
<sequence length="528" mass="59986">MAPKVSISTAAVQPSSQCAVGYSGIMCATCADGYYKASSGTCRQCTDPKDPAVAQTTHMLAMLPIIVAVIALLFLCYLFSNAAEQRVVSHAQAAKRFQIYAGQSRARVLLLATKASIQRRVRSMIRAAAKRARFGRQDHPYLFQIEPSDVEIPSWRPEKFKIMLGFFQVIGSFKEVYEIPWPDTMSRLMDICSLADFNFVDATAAECVPLLFWVIIYMKRTRGVRDTLLLIQDPSQESLKQRLLLKMRLDIINHGQVVDEEKIQLFETEMLGRFLCDRNLNEPSTVAQVGFIYHSCRCRPARTGDFCIADPDVVLFITDCTRFWWFEVWDLGRKLLLNCIISLLAKAGANRVICGLVVLLVYLSVMLFYQPYREPSDSALAGLVHIQLFITLFFSILNEKRNAIKFAQRQNREDHRRAITAHVRKLWRKALGYALTEIYLDNPDAGPMPLLVMAELARRRRYQQELDDLNAQLELTSAVKPSLAAHDQQDSLSASQINVLEDGNDAPDEHMDDRFEKNPDLTNNKKQM</sequence>
<feature type="compositionally biased region" description="Basic and acidic residues" evidence="2">
    <location>
        <begin position="507"/>
        <end position="519"/>
    </location>
</feature>
<comment type="caution">
    <text evidence="4">The sequence shown here is derived from an EMBL/GenBank/DDBJ whole genome shotgun (WGS) entry which is preliminary data.</text>
</comment>
<dbReference type="EMBL" id="LNFP01000087">
    <property type="protein sequence ID" value="KUF97975.1"/>
    <property type="molecule type" value="Genomic_DNA"/>
</dbReference>
<feature type="transmembrane region" description="Helical" evidence="3">
    <location>
        <begin position="378"/>
        <end position="397"/>
    </location>
</feature>
<evidence type="ECO:0000313" key="4">
    <source>
        <dbReference type="EMBL" id="KUF97975.1"/>
    </source>
</evidence>
<evidence type="ECO:0000256" key="3">
    <source>
        <dbReference type="SAM" id="Phobius"/>
    </source>
</evidence>
<organism evidence="4 5">
    <name type="scientific">Phytophthora nicotianae</name>
    <name type="common">Potato buckeye rot agent</name>
    <name type="synonym">Phytophthora parasitica</name>
    <dbReference type="NCBI Taxonomy" id="4792"/>
    <lineage>
        <taxon>Eukaryota</taxon>
        <taxon>Sar</taxon>
        <taxon>Stramenopiles</taxon>
        <taxon>Oomycota</taxon>
        <taxon>Peronosporomycetes</taxon>
        <taxon>Peronosporales</taxon>
        <taxon>Peronosporaceae</taxon>
        <taxon>Phytophthora</taxon>
    </lineage>
</organism>
<dbReference type="AlphaFoldDB" id="A0A0W8DNL6"/>
<dbReference type="Proteomes" id="UP000054636">
    <property type="component" value="Unassembled WGS sequence"/>
</dbReference>
<reference evidence="4 5" key="1">
    <citation type="submission" date="2015-11" db="EMBL/GenBank/DDBJ databases">
        <title>Genomes and virulence difference between two physiological races of Phytophthora nicotianae.</title>
        <authorList>
            <person name="Liu H."/>
            <person name="Ma X."/>
            <person name="Yu H."/>
            <person name="Fang D."/>
            <person name="Li Y."/>
            <person name="Wang X."/>
            <person name="Wang W."/>
            <person name="Dong Y."/>
            <person name="Xiao B."/>
        </authorList>
    </citation>
    <scope>NUCLEOTIDE SEQUENCE [LARGE SCALE GENOMIC DNA]</scope>
    <source>
        <strain evidence="5">race 1</strain>
    </source>
</reference>
<feature type="transmembrane region" description="Helical" evidence="3">
    <location>
        <begin position="59"/>
        <end position="79"/>
    </location>
</feature>
<feature type="coiled-coil region" evidence="1">
    <location>
        <begin position="452"/>
        <end position="479"/>
    </location>
</feature>
<keyword evidence="1" id="KW-0175">Coiled coil</keyword>
<dbReference type="PANTHER" id="PTHR11319:SF35">
    <property type="entry name" value="OUTER MEMBRANE PROTEIN PMPC-RELATED"/>
    <property type="match status" value="1"/>
</dbReference>
<protein>
    <submittedName>
        <fullName evidence="4">Uncharacterized protein</fullName>
    </submittedName>
</protein>
<name>A0A0W8DNL6_PHYNI</name>
<keyword evidence="3" id="KW-0812">Transmembrane</keyword>
<evidence type="ECO:0000313" key="5">
    <source>
        <dbReference type="Proteomes" id="UP000054636"/>
    </source>
</evidence>
<keyword evidence="3" id="KW-1133">Transmembrane helix</keyword>
<accession>A0A0W8DNL6</accession>